<accession>A0A4Z2GV66</accession>
<gene>
    <name evidence="2" type="ORF">EYF80_032251</name>
</gene>
<feature type="compositionally biased region" description="Polar residues" evidence="1">
    <location>
        <begin position="96"/>
        <end position="106"/>
    </location>
</feature>
<comment type="caution">
    <text evidence="2">The sequence shown here is derived from an EMBL/GenBank/DDBJ whole genome shotgun (WGS) entry which is preliminary data.</text>
</comment>
<feature type="region of interest" description="Disordered" evidence="1">
    <location>
        <begin position="87"/>
        <end position="109"/>
    </location>
</feature>
<keyword evidence="3" id="KW-1185">Reference proteome</keyword>
<dbReference type="AlphaFoldDB" id="A0A4Z2GV66"/>
<dbReference type="EMBL" id="SRLO01000403">
    <property type="protein sequence ID" value="TNN57527.1"/>
    <property type="molecule type" value="Genomic_DNA"/>
</dbReference>
<evidence type="ECO:0000313" key="2">
    <source>
        <dbReference type="EMBL" id="TNN57527.1"/>
    </source>
</evidence>
<sequence length="133" mass="14752">MQRDREHQHSYITTFSADRCAGHSDLAALTAPPSASLYKIQTNVIFEPIICESPIRGDGFRELQGPVSPLTLTMCWLESSFTDPRGTVTGEAPAPFSTNSGCTLSHEQPRQHELVPFSAQWKQNIGLDDKTDY</sequence>
<proteinExistence type="predicted"/>
<evidence type="ECO:0000256" key="1">
    <source>
        <dbReference type="SAM" id="MobiDB-lite"/>
    </source>
</evidence>
<organism evidence="2 3">
    <name type="scientific">Liparis tanakae</name>
    <name type="common">Tanaka's snailfish</name>
    <dbReference type="NCBI Taxonomy" id="230148"/>
    <lineage>
        <taxon>Eukaryota</taxon>
        <taxon>Metazoa</taxon>
        <taxon>Chordata</taxon>
        <taxon>Craniata</taxon>
        <taxon>Vertebrata</taxon>
        <taxon>Euteleostomi</taxon>
        <taxon>Actinopterygii</taxon>
        <taxon>Neopterygii</taxon>
        <taxon>Teleostei</taxon>
        <taxon>Neoteleostei</taxon>
        <taxon>Acanthomorphata</taxon>
        <taxon>Eupercaria</taxon>
        <taxon>Perciformes</taxon>
        <taxon>Cottioidei</taxon>
        <taxon>Cottales</taxon>
        <taxon>Liparidae</taxon>
        <taxon>Liparis</taxon>
    </lineage>
</organism>
<reference evidence="2 3" key="1">
    <citation type="submission" date="2019-03" db="EMBL/GenBank/DDBJ databases">
        <title>First draft genome of Liparis tanakae, snailfish: a comprehensive survey of snailfish specific genes.</title>
        <authorList>
            <person name="Kim W."/>
            <person name="Song I."/>
            <person name="Jeong J.-H."/>
            <person name="Kim D."/>
            <person name="Kim S."/>
            <person name="Ryu S."/>
            <person name="Song J.Y."/>
            <person name="Lee S.K."/>
        </authorList>
    </citation>
    <scope>NUCLEOTIDE SEQUENCE [LARGE SCALE GENOMIC DNA]</scope>
    <source>
        <tissue evidence="2">Muscle</tissue>
    </source>
</reference>
<name>A0A4Z2GV66_9TELE</name>
<protein>
    <submittedName>
        <fullName evidence="2">Uncharacterized protein</fullName>
    </submittedName>
</protein>
<evidence type="ECO:0000313" key="3">
    <source>
        <dbReference type="Proteomes" id="UP000314294"/>
    </source>
</evidence>
<dbReference type="Proteomes" id="UP000314294">
    <property type="component" value="Unassembled WGS sequence"/>
</dbReference>